<protein>
    <recommendedName>
        <fullName evidence="1">HEPN domain-containing protein</fullName>
    </recommendedName>
</protein>
<feature type="domain" description="HEPN" evidence="1">
    <location>
        <begin position="7"/>
        <end position="118"/>
    </location>
</feature>
<evidence type="ECO:0000313" key="2">
    <source>
        <dbReference type="EMBL" id="VAX24294.1"/>
    </source>
</evidence>
<proteinExistence type="predicted"/>
<evidence type="ECO:0000259" key="1">
    <source>
        <dbReference type="Pfam" id="PF05168"/>
    </source>
</evidence>
<dbReference type="AlphaFoldDB" id="A0A3B1CJX7"/>
<dbReference type="Pfam" id="PF05168">
    <property type="entry name" value="HEPN"/>
    <property type="match status" value="1"/>
</dbReference>
<dbReference type="EMBL" id="UOGE01000093">
    <property type="protein sequence ID" value="VAX24294.1"/>
    <property type="molecule type" value="Genomic_DNA"/>
</dbReference>
<name>A0A3B1CJX7_9ZZZZ</name>
<dbReference type="InterPro" id="IPR007842">
    <property type="entry name" value="HEPN_dom"/>
</dbReference>
<sequence length="131" mass="14161">MNSEALELWGRAGASIKSSRILLTNDPDGSSSRAYYAAFYAISALFALRNRFFDQDADVEKAVHGDLAKEGSWPQNLGSDYSFLCSLKAVADYGVLNHASPEETAEGMMAAAKIMKAVYDAHPDIFGDGET</sequence>
<accession>A0A3B1CJX7</accession>
<gene>
    <name evidence="2" type="ORF">MNBD_NITROSPINAE02-114</name>
</gene>
<dbReference type="Gene3D" id="1.20.120.330">
    <property type="entry name" value="Nucleotidyltransferases domain 2"/>
    <property type="match status" value="1"/>
</dbReference>
<organism evidence="2">
    <name type="scientific">hydrothermal vent metagenome</name>
    <dbReference type="NCBI Taxonomy" id="652676"/>
    <lineage>
        <taxon>unclassified sequences</taxon>
        <taxon>metagenomes</taxon>
        <taxon>ecological metagenomes</taxon>
    </lineage>
</organism>
<reference evidence="2" key="1">
    <citation type="submission" date="2018-06" db="EMBL/GenBank/DDBJ databases">
        <authorList>
            <person name="Zhirakovskaya E."/>
        </authorList>
    </citation>
    <scope>NUCLEOTIDE SEQUENCE</scope>
</reference>